<reference evidence="2 3" key="1">
    <citation type="journal article" date="2016" name="Nat. Commun.">
        <title>Thousands of microbial genomes shed light on interconnected biogeochemical processes in an aquifer system.</title>
        <authorList>
            <person name="Anantharaman K."/>
            <person name="Brown C.T."/>
            <person name="Hug L.A."/>
            <person name="Sharon I."/>
            <person name="Castelle C.J."/>
            <person name="Probst A.J."/>
            <person name="Thomas B.C."/>
            <person name="Singh A."/>
            <person name="Wilkins M.J."/>
            <person name="Karaoz U."/>
            <person name="Brodie E.L."/>
            <person name="Williams K.H."/>
            <person name="Hubbard S.S."/>
            <person name="Banfield J.F."/>
        </authorList>
    </citation>
    <scope>NUCLEOTIDE SEQUENCE [LARGE SCALE GENOMIC DNA]</scope>
</reference>
<feature type="transmembrane region" description="Helical" evidence="1">
    <location>
        <begin position="21"/>
        <end position="46"/>
    </location>
</feature>
<sequence>MFNLLPKAEKIAIRREYRVRLVIIILWSLFVTCSIASILLLPSYLLSSQKEEAAEKRFETLLANAQRTSGEDPSALLSDAKSRLELLSHKAPDVFLHDVVVQTASLKTERISLTGISFSDAGEKGRQIGVTGVAKDRSALLTYVKALEHSGLFKSVEVPISNFAKDVDIDFSLRATASF</sequence>
<dbReference type="Proteomes" id="UP000178121">
    <property type="component" value="Unassembled WGS sequence"/>
</dbReference>
<organism evidence="2 3">
    <name type="scientific">Candidatus Taylorbacteria bacterium RIFCSPHIGHO2_01_FULL_51_15</name>
    <dbReference type="NCBI Taxonomy" id="1802304"/>
    <lineage>
        <taxon>Bacteria</taxon>
        <taxon>Candidatus Tayloriibacteriota</taxon>
    </lineage>
</organism>
<evidence type="ECO:0000313" key="3">
    <source>
        <dbReference type="Proteomes" id="UP000178121"/>
    </source>
</evidence>
<keyword evidence="1" id="KW-0812">Transmembrane</keyword>
<evidence type="ECO:0000313" key="2">
    <source>
        <dbReference type="EMBL" id="OHA20900.1"/>
    </source>
</evidence>
<proteinExistence type="predicted"/>
<comment type="caution">
    <text evidence="2">The sequence shown here is derived from an EMBL/GenBank/DDBJ whole genome shotgun (WGS) entry which is preliminary data.</text>
</comment>
<protein>
    <submittedName>
        <fullName evidence="2">Uncharacterized protein</fullName>
    </submittedName>
</protein>
<keyword evidence="1" id="KW-1133">Transmembrane helix</keyword>
<evidence type="ECO:0000256" key="1">
    <source>
        <dbReference type="SAM" id="Phobius"/>
    </source>
</evidence>
<dbReference type="EMBL" id="MHRI01000019">
    <property type="protein sequence ID" value="OHA20900.1"/>
    <property type="molecule type" value="Genomic_DNA"/>
</dbReference>
<dbReference type="AlphaFoldDB" id="A0A1G2MAG2"/>
<gene>
    <name evidence="2" type="ORF">A2849_01980</name>
</gene>
<accession>A0A1G2MAG2</accession>
<keyword evidence="1" id="KW-0472">Membrane</keyword>
<name>A0A1G2MAG2_9BACT</name>